<organism evidence="4 5">
    <name type="scientific">Candida dubliniensis (strain CD36 / ATCC MYA-646 / CBS 7987 / NCPF 3949 / NRRL Y-17841)</name>
    <name type="common">Yeast</name>
    <dbReference type="NCBI Taxonomy" id="573826"/>
    <lineage>
        <taxon>Eukaryota</taxon>
        <taxon>Fungi</taxon>
        <taxon>Dikarya</taxon>
        <taxon>Ascomycota</taxon>
        <taxon>Saccharomycotina</taxon>
        <taxon>Pichiomycetes</taxon>
        <taxon>Debaryomycetaceae</taxon>
        <taxon>Candida/Lodderomyces clade</taxon>
        <taxon>Candida</taxon>
    </lineage>
</organism>
<dbReference type="GeneID" id="8048652"/>
<evidence type="ECO:0000259" key="2">
    <source>
        <dbReference type="PROSITE" id="PS50003"/>
    </source>
</evidence>
<keyword evidence="5" id="KW-1185">Reference proteome</keyword>
<dbReference type="Proteomes" id="UP000002605">
    <property type="component" value="Chromosome 6"/>
</dbReference>
<feature type="compositionally biased region" description="Low complexity" evidence="1">
    <location>
        <begin position="24"/>
        <end position="49"/>
    </location>
</feature>
<dbReference type="AlphaFoldDB" id="B9WJD8"/>
<feature type="compositionally biased region" description="Polar residues" evidence="1">
    <location>
        <begin position="1"/>
        <end position="12"/>
    </location>
</feature>
<reference evidence="4 5" key="1">
    <citation type="journal article" date="2009" name="Genome Res.">
        <title>Comparative genomics of the fungal pathogens Candida dubliniensis and Candida albicans.</title>
        <authorList>
            <person name="Jackson A.P."/>
            <person name="Gamble J.A."/>
            <person name="Yeomans T."/>
            <person name="Moran G.P."/>
            <person name="Saunders D."/>
            <person name="Harris D."/>
            <person name="Aslett M."/>
            <person name="Barrell J.F."/>
            <person name="Butler G."/>
            <person name="Citiulo F."/>
            <person name="Coleman D.C."/>
            <person name="de Groot P.W.J."/>
            <person name="Goodwin T.J."/>
            <person name="Quail M.A."/>
            <person name="McQuillan J."/>
            <person name="Munro C.A."/>
            <person name="Pain A."/>
            <person name="Poulter R.T."/>
            <person name="Rajandream M.A."/>
            <person name="Renauld H."/>
            <person name="Spiering M.J."/>
            <person name="Tivey A."/>
            <person name="Gow N.A.R."/>
            <person name="Barrell B."/>
            <person name="Sullivan D.J."/>
            <person name="Berriman M."/>
        </authorList>
    </citation>
    <scope>NUCLEOTIDE SEQUENCE [LARGE SCALE GENOMIC DNA]</scope>
    <source>
        <strain evidence="5">CD36 / ATCC MYA-646 / CBS 7987 / NCPF 3949 / NRRL Y-17841</strain>
    </source>
</reference>
<dbReference type="OrthoDB" id="299997at2759"/>
<evidence type="ECO:0000313" key="4">
    <source>
        <dbReference type="EMBL" id="CAX41361.1"/>
    </source>
</evidence>
<sequence length="392" mass="43618">MYHQPMLQSTPKSWKGLLKSNQSPKKPTTPTTPPSNATITPNTTPPSATCVSPRPEKIPSRHPLQTINPGLNLSFANILNKSLANHETCFICGELLSSVFESERILKLNCGDSTHCECFKAYFKEDIPQAKNHGKTITFAKSCRGLNCNNTRNVVIDANNWYLVSARKLSLIPKRPAPPHPNSANIDALRTTLQNNDIPTRSPSPDPTVSTTITEVDTFDVETVRNNLIKHLLDSCTKISLSRLVSLGNLRVADELSVCVEPSDYFQTRYVYLFENYMVIWNKTDYPVFVPMKNIQLSSRGSSILQVRQKDDSLSTLLQSTSSSIVEKWVVAISDAHLQLPARAITSTIDTTPTDSDSDIDSDEEVIQQALTKNNWTDLMIEIDNALLTSDQ</sequence>
<evidence type="ECO:0000256" key="1">
    <source>
        <dbReference type="SAM" id="MobiDB-lite"/>
    </source>
</evidence>
<dbReference type="KEGG" id="cdu:CD36_65140"/>
<dbReference type="eggNOG" id="ENOG502QQID">
    <property type="taxonomic scope" value="Eukaryota"/>
</dbReference>
<dbReference type="HOGENOM" id="CLU_703980_0_0_1"/>
<dbReference type="RefSeq" id="XP_002421200.1">
    <property type="nucleotide sequence ID" value="XM_002421155.1"/>
</dbReference>
<protein>
    <submittedName>
        <fullName evidence="4">MAP-kinase scaffold protein, putative</fullName>
    </submittedName>
</protein>
<proteinExistence type="predicted"/>
<dbReference type="EMBL" id="FM992693">
    <property type="protein sequence ID" value="CAX41361.1"/>
    <property type="molecule type" value="Genomic_DNA"/>
</dbReference>
<dbReference type="SUPFAM" id="SSF50729">
    <property type="entry name" value="PH domain-like"/>
    <property type="match status" value="1"/>
</dbReference>
<feature type="domain" description="PH" evidence="2">
    <location>
        <begin position="243"/>
        <end position="338"/>
    </location>
</feature>
<feature type="region of interest" description="Disordered" evidence="1">
    <location>
        <begin position="1"/>
        <end position="60"/>
    </location>
</feature>
<dbReference type="CGD" id="CAL0000159886">
    <property type="gene designation" value="Cd36_65140"/>
</dbReference>
<dbReference type="GO" id="GO:0016301">
    <property type="term" value="F:kinase activity"/>
    <property type="evidence" value="ECO:0007669"/>
    <property type="project" value="UniProtKB-KW"/>
</dbReference>
<dbReference type="InterPro" id="IPR001849">
    <property type="entry name" value="PH_domain"/>
</dbReference>
<evidence type="ECO:0000313" key="3">
    <source>
        <dbReference type="CGD" id="CAL0000159886"/>
    </source>
</evidence>
<dbReference type="PROSITE" id="PS50003">
    <property type="entry name" value="PH_DOMAIN"/>
    <property type="match status" value="1"/>
</dbReference>
<name>B9WJD8_CANDC</name>
<dbReference type="SMART" id="SM00233">
    <property type="entry name" value="PH"/>
    <property type="match status" value="1"/>
</dbReference>
<gene>
    <name evidence="3" type="ordered locus">Cd36_65140</name>
    <name evidence="4" type="ORF">CD36_65140</name>
</gene>
<evidence type="ECO:0000313" key="5">
    <source>
        <dbReference type="Proteomes" id="UP000002605"/>
    </source>
</evidence>
<dbReference type="VEuPathDB" id="FungiDB:CD36_65140"/>
<accession>B9WJD8</accession>